<proteinExistence type="predicted"/>
<dbReference type="AlphaFoldDB" id="A0AAV6KWT1"/>
<keyword evidence="2" id="KW-1185">Reference proteome</keyword>
<evidence type="ECO:0000313" key="2">
    <source>
        <dbReference type="Proteomes" id="UP000823749"/>
    </source>
</evidence>
<protein>
    <submittedName>
        <fullName evidence="1">Uncharacterized protein</fullName>
    </submittedName>
</protein>
<dbReference type="EMBL" id="JACTNZ010000003">
    <property type="protein sequence ID" value="KAG5556569.1"/>
    <property type="molecule type" value="Genomic_DNA"/>
</dbReference>
<comment type="caution">
    <text evidence="1">The sequence shown here is derived from an EMBL/GenBank/DDBJ whole genome shotgun (WGS) entry which is preliminary data.</text>
</comment>
<name>A0AAV6KWT1_9ERIC</name>
<organism evidence="1 2">
    <name type="scientific">Rhododendron griersonianum</name>
    <dbReference type="NCBI Taxonomy" id="479676"/>
    <lineage>
        <taxon>Eukaryota</taxon>
        <taxon>Viridiplantae</taxon>
        <taxon>Streptophyta</taxon>
        <taxon>Embryophyta</taxon>
        <taxon>Tracheophyta</taxon>
        <taxon>Spermatophyta</taxon>
        <taxon>Magnoliopsida</taxon>
        <taxon>eudicotyledons</taxon>
        <taxon>Gunneridae</taxon>
        <taxon>Pentapetalae</taxon>
        <taxon>asterids</taxon>
        <taxon>Ericales</taxon>
        <taxon>Ericaceae</taxon>
        <taxon>Ericoideae</taxon>
        <taxon>Rhodoreae</taxon>
        <taxon>Rhododendron</taxon>
    </lineage>
</organism>
<accession>A0AAV6KWT1</accession>
<dbReference type="Proteomes" id="UP000823749">
    <property type="component" value="Chromosome 3"/>
</dbReference>
<sequence length="147" mass="16981">MEAVVAMFARKLVERLEASGTRLHAWLMPTLSRWILAQHHPVHRSLNLLSLTYFSVRYLRTMRDMAVQDALHSPDPMIRRLKRYQVTAFDFLIIFLDTVAIVNDISILYLLQREVDVTCDVSVAITIVFDVVEVCSVDNAFLMVESR</sequence>
<reference evidence="1" key="1">
    <citation type="submission" date="2020-08" db="EMBL/GenBank/DDBJ databases">
        <title>Plant Genome Project.</title>
        <authorList>
            <person name="Zhang R.-G."/>
        </authorList>
    </citation>
    <scope>NUCLEOTIDE SEQUENCE</scope>
    <source>
        <strain evidence="1">WSP0</strain>
        <tissue evidence="1">Leaf</tissue>
    </source>
</reference>
<evidence type="ECO:0000313" key="1">
    <source>
        <dbReference type="EMBL" id="KAG5556569.1"/>
    </source>
</evidence>
<gene>
    <name evidence="1" type="ORF">RHGRI_006986</name>
</gene>